<keyword evidence="1" id="KW-0732">Signal</keyword>
<comment type="caution">
    <text evidence="2">The sequence shown here is derived from an EMBL/GenBank/DDBJ whole genome shotgun (WGS) entry which is preliminary data.</text>
</comment>
<keyword evidence="3" id="KW-1185">Reference proteome</keyword>
<evidence type="ECO:0000313" key="2">
    <source>
        <dbReference type="EMBL" id="MCY0966226.1"/>
    </source>
</evidence>
<evidence type="ECO:0000313" key="3">
    <source>
        <dbReference type="Proteomes" id="UP001150830"/>
    </source>
</evidence>
<gene>
    <name evidence="2" type="ORF">OUO13_13610</name>
</gene>
<feature type="chain" id="PRO_5040757866" description="Transglutaminase-like domain-containing protein" evidence="1">
    <location>
        <begin position="19"/>
        <end position="480"/>
    </location>
</feature>
<organism evidence="2 3">
    <name type="scientific">Parathalassolituus penaei</name>
    <dbReference type="NCBI Taxonomy" id="2997323"/>
    <lineage>
        <taxon>Bacteria</taxon>
        <taxon>Pseudomonadati</taxon>
        <taxon>Pseudomonadota</taxon>
        <taxon>Gammaproteobacteria</taxon>
        <taxon>Oceanospirillales</taxon>
        <taxon>Oceanospirillaceae</taxon>
        <taxon>Parathalassolituus</taxon>
    </lineage>
</organism>
<protein>
    <recommendedName>
        <fullName evidence="4">Transglutaminase-like domain-containing protein</fullName>
    </recommendedName>
</protein>
<proteinExistence type="predicted"/>
<feature type="signal peptide" evidence="1">
    <location>
        <begin position="1"/>
        <end position="18"/>
    </location>
</feature>
<sequence>MRMLPLVLGILVSSSSFADSDYDRWLKQTRTEYSQYREATDREFGDFLKESWQAVGMEVPRELDRTPKPRSVPDAPISASEPITSTPTVVIAPLPQATEPVLDTIPDEPQETVLAETALVRVDFFGHALNFAVPTNLNDGYHGSPTGKGIAAWWNKRAEVPYKDLANQIKTEARQLQLNDWGTVLLIQHLATAIHNDYNSQALLSWYLAVRCGFDARVAYNQNIYLLLASEQPLYGITYLTVNKRAYYALGYAADGRYDPPRGRLFTYERQHENGKQALDFSNSERFVAAGRTEMRNLDFSFNGSSHSIQLRIHQQAAAYLNLYPQLDLSYYIEAGLPMDLGRDLLNQLKPLVAGKSELEAVNLLLRFTQTAFAYETDEQQFGRENYLFPLETLYFRASDCEDRTILFSWLVKNLLQLDVALVTWPGHVAAAVAFHGNVDGQGWTVGGKRYVIADPTYINANAGYSMPQFATAKPAVQPI</sequence>
<dbReference type="AlphaFoldDB" id="A0A9X3EKX0"/>
<name>A0A9X3EKX0_9GAMM</name>
<dbReference type="RefSeq" id="WP_283174437.1">
    <property type="nucleotide sequence ID" value="NZ_JAPNOA010000039.1"/>
</dbReference>
<dbReference type="Proteomes" id="UP001150830">
    <property type="component" value="Unassembled WGS sequence"/>
</dbReference>
<accession>A0A9X3EKX0</accession>
<evidence type="ECO:0000256" key="1">
    <source>
        <dbReference type="SAM" id="SignalP"/>
    </source>
</evidence>
<dbReference type="EMBL" id="JAPNOA010000039">
    <property type="protein sequence ID" value="MCY0966226.1"/>
    <property type="molecule type" value="Genomic_DNA"/>
</dbReference>
<dbReference type="Gene3D" id="3.10.620.30">
    <property type="match status" value="1"/>
</dbReference>
<reference evidence="2" key="1">
    <citation type="submission" date="2022-11" db="EMBL/GenBank/DDBJ databases">
        <title>Parathalassolutuus dongxingensis gen. nov., sp. nov., a novel member of family Oceanospirillaceae isolated from a coastal shrimp pond in Guangxi, China.</title>
        <authorList>
            <person name="Chen H."/>
        </authorList>
    </citation>
    <scope>NUCLEOTIDE SEQUENCE</scope>
    <source>
        <strain evidence="2">G-43</strain>
    </source>
</reference>
<evidence type="ECO:0008006" key="4">
    <source>
        <dbReference type="Google" id="ProtNLM"/>
    </source>
</evidence>